<keyword evidence="1" id="KW-0175">Coiled coil</keyword>
<dbReference type="EMBL" id="QKWP01000044">
    <property type="protein sequence ID" value="RIB29167.1"/>
    <property type="molecule type" value="Genomic_DNA"/>
</dbReference>
<name>A0A397W6F5_9GLOM</name>
<evidence type="ECO:0000256" key="1">
    <source>
        <dbReference type="SAM" id="Coils"/>
    </source>
</evidence>
<dbReference type="AlphaFoldDB" id="A0A397W6F5"/>
<dbReference type="STRING" id="44941.A0A397W6F5"/>
<evidence type="ECO:0000313" key="3">
    <source>
        <dbReference type="Proteomes" id="UP000266673"/>
    </source>
</evidence>
<sequence length="550" mass="64516">MNRYYSRNYYGRDYGRDYGRNYGRGYERDYGRGYELPKAPPRYSNVQNDRENNILELFRIFGSIPRWNGYPLLFIMVCSCDDQMNSEVMEQLTEIQELIEEINNNGGASPNILWSIKEFLNEYRKLRLSHDEKNMSRLIENVGEELRSHSVKDHKEFLKQLKNLTVQERLLLREICISRLVSFSDFAKYINLFRDKIPDGQIQQPLNEFITEQNDRNSKTRNISESTEYDEYKQSSRQIEMSCNKTSNNEMTKILEENIKLKLEAEKLKLEAARHQAALGNVVNFRWRDDDPNNSMQLIKDIEKLQSDLQSFTGVKGVDVQINQEAVSELFKRYNCSTKCDDKQMKVVLAAALQRRILDFIYEISENFKRKISTTDTNIEDDHLEAGISSRTQELIPLITRFSEVNAGNDEHTRVLPIKLRQQIFAALSNRGFNTQNHQLVKQTLEGLKREMEKYRKIESKEKNKQNITKATSIIQQVLNIFCFRLNTQEPIPNIFFYENGDPIDVELMDCIWQGDIKDFVVEICSFPAIVIDCEKRVFTKAKVTVRPKI</sequence>
<proteinExistence type="predicted"/>
<comment type="caution">
    <text evidence="2">The sequence shown here is derived from an EMBL/GenBank/DDBJ whole genome shotgun (WGS) entry which is preliminary data.</text>
</comment>
<gene>
    <name evidence="2" type="ORF">C2G38_2057356</name>
</gene>
<reference evidence="2 3" key="1">
    <citation type="submission" date="2018-06" db="EMBL/GenBank/DDBJ databases">
        <title>Comparative genomics reveals the genomic features of Rhizophagus irregularis, R. cerebriforme, R. diaphanum and Gigaspora rosea, and their symbiotic lifestyle signature.</title>
        <authorList>
            <person name="Morin E."/>
            <person name="San Clemente H."/>
            <person name="Chen E.C.H."/>
            <person name="De La Providencia I."/>
            <person name="Hainaut M."/>
            <person name="Kuo A."/>
            <person name="Kohler A."/>
            <person name="Murat C."/>
            <person name="Tang N."/>
            <person name="Roy S."/>
            <person name="Loubradou J."/>
            <person name="Henrissat B."/>
            <person name="Grigoriev I.V."/>
            <person name="Corradi N."/>
            <person name="Roux C."/>
            <person name="Martin F.M."/>
        </authorList>
    </citation>
    <scope>NUCLEOTIDE SEQUENCE [LARGE SCALE GENOMIC DNA]</scope>
    <source>
        <strain evidence="2 3">DAOM 194757</strain>
    </source>
</reference>
<evidence type="ECO:0000313" key="2">
    <source>
        <dbReference type="EMBL" id="RIB29167.1"/>
    </source>
</evidence>
<feature type="coiled-coil region" evidence="1">
    <location>
        <begin position="438"/>
        <end position="465"/>
    </location>
</feature>
<protein>
    <submittedName>
        <fullName evidence="2">Uncharacterized protein</fullName>
    </submittedName>
</protein>
<dbReference type="Proteomes" id="UP000266673">
    <property type="component" value="Unassembled WGS sequence"/>
</dbReference>
<accession>A0A397W6F5</accession>
<dbReference type="OrthoDB" id="2439870at2759"/>
<organism evidence="2 3">
    <name type="scientific">Gigaspora rosea</name>
    <dbReference type="NCBI Taxonomy" id="44941"/>
    <lineage>
        <taxon>Eukaryota</taxon>
        <taxon>Fungi</taxon>
        <taxon>Fungi incertae sedis</taxon>
        <taxon>Mucoromycota</taxon>
        <taxon>Glomeromycotina</taxon>
        <taxon>Glomeromycetes</taxon>
        <taxon>Diversisporales</taxon>
        <taxon>Gigasporaceae</taxon>
        <taxon>Gigaspora</taxon>
    </lineage>
</organism>
<feature type="coiled-coil region" evidence="1">
    <location>
        <begin position="251"/>
        <end position="278"/>
    </location>
</feature>
<keyword evidence="3" id="KW-1185">Reference proteome</keyword>